<evidence type="ECO:0000259" key="8">
    <source>
        <dbReference type="Pfam" id="PF00482"/>
    </source>
</evidence>
<keyword evidence="10" id="KW-1185">Reference proteome</keyword>
<comment type="subcellular location">
    <subcellularLocation>
        <location evidence="1">Cell membrane</location>
        <topology evidence="1">Multi-pass membrane protein</topology>
    </subcellularLocation>
</comment>
<evidence type="ECO:0000313" key="9">
    <source>
        <dbReference type="EMBL" id="OMI27499.1"/>
    </source>
</evidence>
<comment type="caution">
    <text evidence="9">The sequence shown here is derived from an EMBL/GenBank/DDBJ whole genome shotgun (WGS) entry which is preliminary data.</text>
</comment>
<dbReference type="InterPro" id="IPR047692">
    <property type="entry name" value="T4P_ComGB"/>
</dbReference>
<comment type="similarity">
    <text evidence="2">Belongs to the GSP F family.</text>
</comment>
<dbReference type="Proteomes" id="UP000187046">
    <property type="component" value="Unassembled WGS sequence"/>
</dbReference>
<sequence>MKIKMKWPVREQADLLKKLGDMMQSGYTILDALSMLKLQLNERRRADLTFAMEKLTEGHPLFQVLEMISFHKDAVTIVYFAEQHGNLPFAFLQSGELLHRKIVQTEKLKKAARYPLFLVLTVCVIISIMKSAIVPQFSAIYESMNVETSFATTLIFSVFDHFYLFFAGLSLIAAALSLYYLCSFRHKPPEDKMTFLMRIPLLGQTFKLFNSYFLSLQLSNLLQAGLSVYDSLKAFESQPFLSFHKHEVKRLIVRLKQGESLEQMLAGHPFYENDLAKAVAHGQLNGHLYRELYSYSQFLIERLERKAEKWTGLIQPLIYGLTAAMILILYLSMLLPMYQMMNQL</sequence>
<evidence type="ECO:0000256" key="7">
    <source>
        <dbReference type="SAM" id="Phobius"/>
    </source>
</evidence>
<evidence type="ECO:0000256" key="4">
    <source>
        <dbReference type="ARBA" id="ARBA00022692"/>
    </source>
</evidence>
<feature type="domain" description="Type II secretion system protein GspF" evidence="8">
    <location>
        <begin position="216"/>
        <end position="336"/>
    </location>
</feature>
<dbReference type="RefSeq" id="WP_076791337.1">
    <property type="nucleotide sequence ID" value="NZ_MRBL01000011.1"/>
</dbReference>
<reference evidence="9 10" key="1">
    <citation type="submission" date="2016-12" db="EMBL/GenBank/DDBJ databases">
        <title>Bacillus phylogenomics.</title>
        <authorList>
            <person name="Dunlap C."/>
        </authorList>
    </citation>
    <scope>NUCLEOTIDE SEQUENCE [LARGE SCALE GENOMIC DNA]</scope>
    <source>
        <strain evidence="9 10">NRRL B-41327</strain>
    </source>
</reference>
<feature type="transmembrane region" description="Helical" evidence="7">
    <location>
        <begin position="116"/>
        <end position="141"/>
    </location>
</feature>
<evidence type="ECO:0000256" key="1">
    <source>
        <dbReference type="ARBA" id="ARBA00004651"/>
    </source>
</evidence>
<keyword evidence="4 7" id="KW-0812">Transmembrane</keyword>
<dbReference type="PANTHER" id="PTHR30012:SF0">
    <property type="entry name" value="TYPE II SECRETION SYSTEM PROTEIN F-RELATED"/>
    <property type="match status" value="1"/>
</dbReference>
<feature type="transmembrane region" description="Helical" evidence="7">
    <location>
        <begin position="161"/>
        <end position="182"/>
    </location>
</feature>
<proteinExistence type="inferred from homology"/>
<evidence type="ECO:0000256" key="3">
    <source>
        <dbReference type="ARBA" id="ARBA00022475"/>
    </source>
</evidence>
<dbReference type="InterPro" id="IPR003004">
    <property type="entry name" value="GspF/PilC"/>
</dbReference>
<evidence type="ECO:0000256" key="6">
    <source>
        <dbReference type="ARBA" id="ARBA00023136"/>
    </source>
</evidence>
<feature type="domain" description="Type II secretion system protein GspF" evidence="8">
    <location>
        <begin position="16"/>
        <end position="135"/>
    </location>
</feature>
<dbReference type="PANTHER" id="PTHR30012">
    <property type="entry name" value="GENERAL SECRETION PATHWAY PROTEIN"/>
    <property type="match status" value="1"/>
</dbReference>
<evidence type="ECO:0000313" key="10">
    <source>
        <dbReference type="Proteomes" id="UP000187046"/>
    </source>
</evidence>
<dbReference type="EMBL" id="MRBL01000011">
    <property type="protein sequence ID" value="OMI27499.1"/>
    <property type="molecule type" value="Genomic_DNA"/>
</dbReference>
<evidence type="ECO:0000256" key="5">
    <source>
        <dbReference type="ARBA" id="ARBA00022989"/>
    </source>
</evidence>
<name>A0ABX3I3F9_9BACI</name>
<feature type="transmembrane region" description="Helical" evidence="7">
    <location>
        <begin position="317"/>
        <end position="338"/>
    </location>
</feature>
<keyword evidence="3" id="KW-1003">Cell membrane</keyword>
<dbReference type="Gene3D" id="1.20.81.30">
    <property type="entry name" value="Type II secretion system (T2SS), domain F"/>
    <property type="match status" value="2"/>
</dbReference>
<dbReference type="NCBIfam" id="NF041012">
    <property type="entry name" value="T4P_ComGB"/>
    <property type="match status" value="1"/>
</dbReference>
<accession>A0ABX3I3F9</accession>
<dbReference type="InterPro" id="IPR042094">
    <property type="entry name" value="T2SS_GspF_sf"/>
</dbReference>
<keyword evidence="5 7" id="KW-1133">Transmembrane helix</keyword>
<dbReference type="PRINTS" id="PR00812">
    <property type="entry name" value="BCTERIALGSPF"/>
</dbReference>
<dbReference type="InterPro" id="IPR018076">
    <property type="entry name" value="T2SS_GspF_dom"/>
</dbReference>
<evidence type="ECO:0000256" key="2">
    <source>
        <dbReference type="ARBA" id="ARBA00005745"/>
    </source>
</evidence>
<protein>
    <submittedName>
        <fullName evidence="9">Competence protein ComG</fullName>
    </submittedName>
</protein>
<keyword evidence="6 7" id="KW-0472">Membrane</keyword>
<gene>
    <name evidence="9" type="ORF">BTA31_10295</name>
</gene>
<dbReference type="Pfam" id="PF00482">
    <property type="entry name" value="T2SSF"/>
    <property type="match status" value="2"/>
</dbReference>
<organism evidence="9 10">
    <name type="scientific">Bacillus haynesii</name>
    <dbReference type="NCBI Taxonomy" id="1925021"/>
    <lineage>
        <taxon>Bacteria</taxon>
        <taxon>Bacillati</taxon>
        <taxon>Bacillota</taxon>
        <taxon>Bacilli</taxon>
        <taxon>Bacillales</taxon>
        <taxon>Bacillaceae</taxon>
        <taxon>Bacillus</taxon>
    </lineage>
</organism>